<evidence type="ECO:0000256" key="7">
    <source>
        <dbReference type="ARBA" id="ARBA00022605"/>
    </source>
</evidence>
<accession>A0A542Z7E9</accession>
<dbReference type="AlphaFoldDB" id="A0A542Z7E9"/>
<evidence type="ECO:0000256" key="8">
    <source>
        <dbReference type="ARBA" id="ARBA00022679"/>
    </source>
</evidence>
<evidence type="ECO:0000256" key="11">
    <source>
        <dbReference type="ARBA" id="ARBA00048212"/>
    </source>
</evidence>
<comment type="pathway">
    <text evidence="2">Amino-acid biosynthesis; L-isoleucine biosynthesis; L-isoleucine from 2-oxobutanoate: step 4/4.</text>
</comment>
<comment type="pathway">
    <text evidence="3">Amino-acid biosynthesis; L-valine biosynthesis; L-valine from pyruvate: step 4/4.</text>
</comment>
<keyword evidence="19" id="KW-1185">Reference proteome</keyword>
<evidence type="ECO:0000256" key="12">
    <source>
        <dbReference type="ARBA" id="ARBA00048798"/>
    </source>
</evidence>
<dbReference type="GO" id="GO:0009099">
    <property type="term" value="P:L-valine biosynthetic process"/>
    <property type="evidence" value="ECO:0007669"/>
    <property type="project" value="UniProtKB-UniPathway"/>
</dbReference>
<evidence type="ECO:0000256" key="13">
    <source>
        <dbReference type="ARBA" id="ARBA00049229"/>
    </source>
</evidence>
<comment type="similarity">
    <text evidence="5 15">Belongs to the class-IV pyridoxal-phosphate-dependent aminotransferase family.</text>
</comment>
<evidence type="ECO:0000256" key="17">
    <source>
        <dbReference type="RuleBase" id="RU004517"/>
    </source>
</evidence>
<dbReference type="PANTHER" id="PTHR11825">
    <property type="entry name" value="SUBGROUP IIII AMINOTRANSFERASE"/>
    <property type="match status" value="1"/>
</dbReference>
<keyword evidence="7 17" id="KW-0028">Amino-acid biosynthesis</keyword>
<proteinExistence type="inferred from homology"/>
<dbReference type="SUPFAM" id="SSF56752">
    <property type="entry name" value="D-aminoacid aminotransferase-like PLP-dependent enzymes"/>
    <property type="match status" value="1"/>
</dbReference>
<evidence type="ECO:0000256" key="1">
    <source>
        <dbReference type="ARBA" id="ARBA00001933"/>
    </source>
</evidence>
<evidence type="ECO:0000256" key="16">
    <source>
        <dbReference type="RuleBase" id="RU004516"/>
    </source>
</evidence>
<gene>
    <name evidence="18" type="ORF">FB460_2570</name>
</gene>
<keyword evidence="6 17" id="KW-0032">Aminotransferase</keyword>
<evidence type="ECO:0000256" key="6">
    <source>
        <dbReference type="ARBA" id="ARBA00022576"/>
    </source>
</evidence>
<evidence type="ECO:0000313" key="19">
    <source>
        <dbReference type="Proteomes" id="UP000316196"/>
    </source>
</evidence>
<dbReference type="Gene3D" id="3.30.470.10">
    <property type="match status" value="1"/>
</dbReference>
<dbReference type="UniPathway" id="UPA00049">
    <property type="reaction ID" value="UER00062"/>
</dbReference>
<keyword evidence="9 16" id="KW-0663">Pyridoxal phosphate</keyword>
<comment type="caution">
    <text evidence="18">The sequence shown here is derived from an EMBL/GenBank/DDBJ whole genome shotgun (WGS) entry which is preliminary data.</text>
</comment>
<dbReference type="Gene3D" id="3.20.10.10">
    <property type="entry name" value="D-amino Acid Aminotransferase, subunit A, domain 2"/>
    <property type="match status" value="1"/>
</dbReference>
<feature type="modified residue" description="N6-(pyridoxal phosphate)lysine" evidence="14">
    <location>
        <position position="201"/>
    </location>
</feature>
<dbReference type="InterPro" id="IPR043131">
    <property type="entry name" value="BCAT-like_N"/>
</dbReference>
<dbReference type="PROSITE" id="PS00770">
    <property type="entry name" value="AA_TRANSFER_CLASS_4"/>
    <property type="match status" value="1"/>
</dbReference>
<dbReference type="InterPro" id="IPR018300">
    <property type="entry name" value="Aminotrans_IV_CS"/>
</dbReference>
<reference evidence="18 19" key="1">
    <citation type="submission" date="2019-06" db="EMBL/GenBank/DDBJ databases">
        <title>Sequencing the genomes of 1000 actinobacteria strains.</title>
        <authorList>
            <person name="Klenk H.-P."/>
        </authorList>
    </citation>
    <scope>NUCLEOTIDE SEQUENCE [LARGE SCALE GENOMIC DNA]</scope>
    <source>
        <strain evidence="18 19">DSM 8251</strain>
    </source>
</reference>
<dbReference type="GO" id="GO:0009098">
    <property type="term" value="P:L-leucine biosynthetic process"/>
    <property type="evidence" value="ECO:0007669"/>
    <property type="project" value="UniProtKB-UniPathway"/>
</dbReference>
<protein>
    <recommendedName>
        <fullName evidence="17">Branched-chain-amino-acid aminotransferase</fullName>
        <ecNumber evidence="17">2.6.1.42</ecNumber>
    </recommendedName>
</protein>
<evidence type="ECO:0000256" key="5">
    <source>
        <dbReference type="ARBA" id="ARBA00009320"/>
    </source>
</evidence>
<dbReference type="InterPro" id="IPR043132">
    <property type="entry name" value="BCAT-like_C"/>
</dbReference>
<dbReference type="NCBIfam" id="TIGR01123">
    <property type="entry name" value="ilvE_II"/>
    <property type="match status" value="1"/>
</dbReference>
<comment type="cofactor">
    <cofactor evidence="1 16">
        <name>pyridoxal 5'-phosphate</name>
        <dbReference type="ChEBI" id="CHEBI:597326"/>
    </cofactor>
</comment>
<evidence type="ECO:0000256" key="4">
    <source>
        <dbReference type="ARBA" id="ARBA00005072"/>
    </source>
</evidence>
<dbReference type="GO" id="GO:0052656">
    <property type="term" value="F:L-isoleucine-2-oxoglutarate transaminase activity"/>
    <property type="evidence" value="ECO:0007669"/>
    <property type="project" value="RHEA"/>
</dbReference>
<evidence type="ECO:0000256" key="3">
    <source>
        <dbReference type="ARBA" id="ARBA00004931"/>
    </source>
</evidence>
<evidence type="ECO:0000256" key="14">
    <source>
        <dbReference type="PIRSR" id="PIRSR006468-1"/>
    </source>
</evidence>
<evidence type="ECO:0000313" key="18">
    <source>
        <dbReference type="EMBL" id="TQL56267.1"/>
    </source>
</evidence>
<dbReference type="UniPathway" id="UPA00047">
    <property type="reaction ID" value="UER00058"/>
</dbReference>
<name>A0A542Z7E9_9ACTN</name>
<dbReference type="InterPro" id="IPR036038">
    <property type="entry name" value="Aminotransferase-like"/>
</dbReference>
<organism evidence="18 19">
    <name type="scientific">Propioniferax innocua</name>
    <dbReference type="NCBI Taxonomy" id="1753"/>
    <lineage>
        <taxon>Bacteria</taxon>
        <taxon>Bacillati</taxon>
        <taxon>Actinomycetota</taxon>
        <taxon>Actinomycetes</taxon>
        <taxon>Propionibacteriales</taxon>
        <taxon>Propionibacteriaceae</taxon>
        <taxon>Propioniferax</taxon>
    </lineage>
</organism>
<dbReference type="NCBIfam" id="NF009897">
    <property type="entry name" value="PRK13357.1"/>
    <property type="match status" value="1"/>
</dbReference>
<dbReference type="RefSeq" id="WP_142094577.1">
    <property type="nucleotide sequence ID" value="NZ_BAAAMD010000003.1"/>
</dbReference>
<dbReference type="InterPro" id="IPR005786">
    <property type="entry name" value="B_amino_transII"/>
</dbReference>
<dbReference type="EC" id="2.6.1.42" evidence="17"/>
<keyword evidence="8 17" id="KW-0808">Transferase</keyword>
<dbReference type="Proteomes" id="UP000316196">
    <property type="component" value="Unassembled WGS sequence"/>
</dbReference>
<comment type="pathway">
    <text evidence="4">Amino-acid biosynthesis; L-leucine biosynthesis; L-leucine from 3-methyl-2-oxobutanoate: step 4/4.</text>
</comment>
<comment type="catalytic activity">
    <reaction evidence="11 17">
        <text>L-valine + 2-oxoglutarate = 3-methyl-2-oxobutanoate + L-glutamate</text>
        <dbReference type="Rhea" id="RHEA:24813"/>
        <dbReference type="ChEBI" id="CHEBI:11851"/>
        <dbReference type="ChEBI" id="CHEBI:16810"/>
        <dbReference type="ChEBI" id="CHEBI:29985"/>
        <dbReference type="ChEBI" id="CHEBI:57762"/>
        <dbReference type="EC" id="2.6.1.42"/>
    </reaction>
</comment>
<evidence type="ECO:0000256" key="10">
    <source>
        <dbReference type="ARBA" id="ARBA00023304"/>
    </source>
</evidence>
<keyword evidence="10 17" id="KW-0100">Branched-chain amino acid biosynthesis</keyword>
<sequence>MKFDDKGLAERCADAEREAILADPGFGLHFTDHMAHARWTPDKGWHDDAIVPHAPLTLSPASAVLHYAQEVFEGLKAYRRADGSVWLFRPEKNGERFQRSAQRLGLPELDVDDFIASIEALIRADAAWVPTPHDGGEESLYIRPFMFASEPFLGVRAAHEVDYYVIGSPAGAYFASGVAPVSIWITKTYSRAGAGGTGAAKCGGNYASSLIAQQEAAENGCSQVLFADAGSKQHAEELGGMNVFFLDADDRLVTPPLSDSILHGVTRSSVLQVAADLGMETVERPIVLDEVLQEIRDGRIREAFACGTAAVITPIGVFKSDAGEFHVGDDAGERTLQLRNHLLDIQYGRAEDTHGWTRQVC</sequence>
<dbReference type="InterPro" id="IPR033939">
    <property type="entry name" value="BCAT_family"/>
</dbReference>
<evidence type="ECO:0000256" key="2">
    <source>
        <dbReference type="ARBA" id="ARBA00004824"/>
    </source>
</evidence>
<comment type="catalytic activity">
    <reaction evidence="12 17">
        <text>L-isoleucine + 2-oxoglutarate = (S)-3-methyl-2-oxopentanoate + L-glutamate</text>
        <dbReference type="Rhea" id="RHEA:24801"/>
        <dbReference type="ChEBI" id="CHEBI:16810"/>
        <dbReference type="ChEBI" id="CHEBI:29985"/>
        <dbReference type="ChEBI" id="CHEBI:35146"/>
        <dbReference type="ChEBI" id="CHEBI:58045"/>
        <dbReference type="EC" id="2.6.1.42"/>
    </reaction>
</comment>
<dbReference type="UniPathway" id="UPA00048">
    <property type="reaction ID" value="UER00073"/>
</dbReference>
<dbReference type="GO" id="GO:0052655">
    <property type="term" value="F:L-valine-2-oxoglutarate transaminase activity"/>
    <property type="evidence" value="ECO:0007669"/>
    <property type="project" value="RHEA"/>
</dbReference>
<evidence type="ECO:0000256" key="15">
    <source>
        <dbReference type="RuleBase" id="RU004106"/>
    </source>
</evidence>
<dbReference type="CDD" id="cd01557">
    <property type="entry name" value="BCAT_beta_family"/>
    <property type="match status" value="1"/>
</dbReference>
<comment type="catalytic activity">
    <reaction evidence="13 17">
        <text>L-leucine + 2-oxoglutarate = 4-methyl-2-oxopentanoate + L-glutamate</text>
        <dbReference type="Rhea" id="RHEA:18321"/>
        <dbReference type="ChEBI" id="CHEBI:16810"/>
        <dbReference type="ChEBI" id="CHEBI:17865"/>
        <dbReference type="ChEBI" id="CHEBI:29985"/>
        <dbReference type="ChEBI" id="CHEBI:57427"/>
        <dbReference type="EC" id="2.6.1.42"/>
    </reaction>
</comment>
<dbReference type="Pfam" id="PF01063">
    <property type="entry name" value="Aminotran_4"/>
    <property type="match status" value="1"/>
</dbReference>
<dbReference type="PIRSF" id="PIRSF006468">
    <property type="entry name" value="BCAT1"/>
    <property type="match status" value="1"/>
</dbReference>
<dbReference type="EMBL" id="VFOR01000005">
    <property type="protein sequence ID" value="TQL56267.1"/>
    <property type="molecule type" value="Genomic_DNA"/>
</dbReference>
<dbReference type="GO" id="GO:0009097">
    <property type="term" value="P:isoleucine biosynthetic process"/>
    <property type="evidence" value="ECO:0007669"/>
    <property type="project" value="UniProtKB-UniPathway"/>
</dbReference>
<dbReference type="InterPro" id="IPR001544">
    <property type="entry name" value="Aminotrans_IV"/>
</dbReference>
<dbReference type="GO" id="GO:0052654">
    <property type="term" value="F:L-leucine-2-oxoglutarate transaminase activity"/>
    <property type="evidence" value="ECO:0007669"/>
    <property type="project" value="RHEA"/>
</dbReference>
<dbReference type="OrthoDB" id="9804984at2"/>
<evidence type="ECO:0000256" key="9">
    <source>
        <dbReference type="ARBA" id="ARBA00022898"/>
    </source>
</evidence>
<dbReference type="PANTHER" id="PTHR11825:SF44">
    <property type="entry name" value="BRANCHED-CHAIN-AMINO-ACID AMINOTRANSFERASE"/>
    <property type="match status" value="1"/>
</dbReference>